<dbReference type="KEGG" id="cvr:CHLNCDRAFT_59114"/>
<comment type="similarity">
    <text evidence="2">Belongs to the SMN family.</text>
</comment>
<dbReference type="Gene3D" id="2.30.30.140">
    <property type="match status" value="1"/>
</dbReference>
<accession>E1ZQU5</accession>
<dbReference type="OrthoDB" id="79171at2759"/>
<feature type="domain" description="Tudor" evidence="5">
    <location>
        <begin position="129"/>
        <end position="187"/>
    </location>
</feature>
<dbReference type="GO" id="GO:0015030">
    <property type="term" value="C:Cajal body"/>
    <property type="evidence" value="ECO:0007669"/>
    <property type="project" value="UniProtKB-SubCell"/>
</dbReference>
<evidence type="ECO:0000259" key="5">
    <source>
        <dbReference type="PROSITE" id="PS50304"/>
    </source>
</evidence>
<dbReference type="GO" id="GO:0005737">
    <property type="term" value="C:cytoplasm"/>
    <property type="evidence" value="ECO:0007669"/>
    <property type="project" value="InterPro"/>
</dbReference>
<feature type="compositionally biased region" description="Low complexity" evidence="4">
    <location>
        <begin position="65"/>
        <end position="91"/>
    </location>
</feature>
<reference evidence="6 7" key="1">
    <citation type="journal article" date="2010" name="Plant Cell">
        <title>The Chlorella variabilis NC64A genome reveals adaptation to photosymbiosis, coevolution with viruses, and cryptic sex.</title>
        <authorList>
            <person name="Blanc G."/>
            <person name="Duncan G."/>
            <person name="Agarkova I."/>
            <person name="Borodovsky M."/>
            <person name="Gurnon J."/>
            <person name="Kuo A."/>
            <person name="Lindquist E."/>
            <person name="Lucas S."/>
            <person name="Pangilinan J."/>
            <person name="Polle J."/>
            <person name="Salamov A."/>
            <person name="Terry A."/>
            <person name="Yamada T."/>
            <person name="Dunigan D.D."/>
            <person name="Grigoriev I.V."/>
            <person name="Claverie J.M."/>
            <person name="Van Etten J.L."/>
        </authorList>
    </citation>
    <scope>NUCLEOTIDE SEQUENCE [LARGE SCALE GENOMIC DNA]</scope>
    <source>
        <strain evidence="6 7">NC64A</strain>
    </source>
</reference>
<dbReference type="OMA" id="WAIGAQC"/>
<dbReference type="SUPFAM" id="SSF63748">
    <property type="entry name" value="Tudor/PWWP/MBT"/>
    <property type="match status" value="1"/>
</dbReference>
<dbReference type="AlphaFoldDB" id="E1ZQU5"/>
<dbReference type="STRING" id="554065.E1ZQU5"/>
<dbReference type="Pfam" id="PF06003">
    <property type="entry name" value="SMN_Tudor"/>
    <property type="match status" value="1"/>
</dbReference>
<dbReference type="EMBL" id="GL433860">
    <property type="protein sequence ID" value="EFN51851.1"/>
    <property type="molecule type" value="Genomic_DNA"/>
</dbReference>
<proteinExistence type="inferred from homology"/>
<evidence type="ECO:0000256" key="4">
    <source>
        <dbReference type="SAM" id="MobiDB-lite"/>
    </source>
</evidence>
<evidence type="ECO:0000313" key="6">
    <source>
        <dbReference type="EMBL" id="EFN51851.1"/>
    </source>
</evidence>
<dbReference type="GeneID" id="17351260"/>
<keyword evidence="7" id="KW-1185">Reference proteome</keyword>
<dbReference type="InParanoid" id="E1ZQU5"/>
<name>E1ZQU5_CHLVA</name>
<dbReference type="SMART" id="SM00333">
    <property type="entry name" value="TUDOR"/>
    <property type="match status" value="1"/>
</dbReference>
<dbReference type="RefSeq" id="XP_005843953.1">
    <property type="nucleotide sequence ID" value="XM_005843891.1"/>
</dbReference>
<dbReference type="FunCoup" id="E1ZQU5">
    <property type="interactions" value="1600"/>
</dbReference>
<dbReference type="eggNOG" id="KOG3026">
    <property type="taxonomic scope" value="Eukaryota"/>
</dbReference>
<protein>
    <recommendedName>
        <fullName evidence="5">Tudor domain-containing protein</fullName>
    </recommendedName>
</protein>
<dbReference type="InterPro" id="IPR010304">
    <property type="entry name" value="SMN_Tudor"/>
</dbReference>
<keyword evidence="3" id="KW-0539">Nucleus</keyword>
<dbReference type="GO" id="GO:0006397">
    <property type="term" value="P:mRNA processing"/>
    <property type="evidence" value="ECO:0007669"/>
    <property type="project" value="InterPro"/>
</dbReference>
<feature type="region of interest" description="Disordered" evidence="4">
    <location>
        <begin position="46"/>
        <end position="91"/>
    </location>
</feature>
<gene>
    <name evidence="6" type="ORF">CHLNCDRAFT_59114</name>
</gene>
<evidence type="ECO:0000256" key="3">
    <source>
        <dbReference type="ARBA" id="ARBA00023242"/>
    </source>
</evidence>
<dbReference type="Proteomes" id="UP000008141">
    <property type="component" value="Unassembled WGS sequence"/>
</dbReference>
<evidence type="ECO:0000256" key="2">
    <source>
        <dbReference type="ARBA" id="ARBA00005371"/>
    </source>
</evidence>
<dbReference type="PROSITE" id="PS50304">
    <property type="entry name" value="TUDOR"/>
    <property type="match status" value="1"/>
</dbReference>
<dbReference type="GO" id="GO:0003723">
    <property type="term" value="F:RNA binding"/>
    <property type="evidence" value="ECO:0007669"/>
    <property type="project" value="InterPro"/>
</dbReference>
<comment type="subcellular location">
    <subcellularLocation>
        <location evidence="1">Nucleus</location>
        <location evidence="1">Cajal body</location>
    </subcellularLocation>
</comment>
<sequence>MTASAEDLPEYESQLEEVSKLLLDDPHNDELQAIYDDLTEVIQLTRELHQGQPPSDTEPAAARKQQQGLLAAPSAAATQPATANAAAPPGAANGGALGPAVSPLLPPQVAEQIRHAQQRAALAGQGPADWAIGAKCRAVYSGDGNWYNAVVEGATCGGNFLVVFDGYGSREEVGRDAVQLRAAEDDGGYKGVAAPKRRRVDDSAEVQEMPKWLEIKATDDEKTQQKKRKLAKAYKSKARFARLDLQQKQKADAWKRFLAGKPKKSRAKDK</sequence>
<evidence type="ECO:0000256" key="1">
    <source>
        <dbReference type="ARBA" id="ARBA00004408"/>
    </source>
</evidence>
<evidence type="ECO:0000313" key="7">
    <source>
        <dbReference type="Proteomes" id="UP000008141"/>
    </source>
</evidence>
<dbReference type="InterPro" id="IPR002999">
    <property type="entry name" value="Tudor"/>
</dbReference>
<organism evidence="7">
    <name type="scientific">Chlorella variabilis</name>
    <name type="common">Green alga</name>
    <dbReference type="NCBI Taxonomy" id="554065"/>
    <lineage>
        <taxon>Eukaryota</taxon>
        <taxon>Viridiplantae</taxon>
        <taxon>Chlorophyta</taxon>
        <taxon>core chlorophytes</taxon>
        <taxon>Trebouxiophyceae</taxon>
        <taxon>Chlorellales</taxon>
        <taxon>Chlorellaceae</taxon>
        <taxon>Chlorella clade</taxon>
        <taxon>Chlorella</taxon>
    </lineage>
</organism>